<dbReference type="InterPro" id="IPR052936">
    <property type="entry name" value="Jasmonate_Hydroxylase-like"/>
</dbReference>
<dbReference type="PANTHER" id="PTHR37811:SF2">
    <property type="entry name" value="ABM DOMAIN-CONTAINING PROTEIN"/>
    <property type="match status" value="1"/>
</dbReference>
<comment type="caution">
    <text evidence="2">The sequence shown here is derived from an EMBL/GenBank/DDBJ whole genome shotgun (WGS) entry which is preliminary data.</text>
</comment>
<evidence type="ECO:0000259" key="1">
    <source>
        <dbReference type="Pfam" id="PF03992"/>
    </source>
</evidence>
<dbReference type="SUPFAM" id="SSF54909">
    <property type="entry name" value="Dimeric alpha+beta barrel"/>
    <property type="match status" value="1"/>
</dbReference>
<dbReference type="InterPro" id="IPR007138">
    <property type="entry name" value="ABM_dom"/>
</dbReference>
<dbReference type="EC" id="1.14.-.-" evidence="2"/>
<dbReference type="EMBL" id="JBFBVU010000002">
    <property type="protein sequence ID" value="MEV8465595.1"/>
    <property type="molecule type" value="Genomic_DNA"/>
</dbReference>
<keyword evidence="3" id="KW-1185">Reference proteome</keyword>
<organism evidence="2 3">
    <name type="scientific">Meridianimarinicoccus marinus</name>
    <dbReference type="NCBI Taxonomy" id="3231483"/>
    <lineage>
        <taxon>Bacteria</taxon>
        <taxon>Pseudomonadati</taxon>
        <taxon>Pseudomonadota</taxon>
        <taxon>Alphaproteobacteria</taxon>
        <taxon>Rhodobacterales</taxon>
        <taxon>Paracoccaceae</taxon>
        <taxon>Meridianimarinicoccus</taxon>
    </lineage>
</organism>
<keyword evidence="2" id="KW-0560">Oxidoreductase</keyword>
<dbReference type="Gene3D" id="3.30.70.100">
    <property type="match status" value="1"/>
</dbReference>
<dbReference type="GO" id="GO:0004497">
    <property type="term" value="F:monooxygenase activity"/>
    <property type="evidence" value="ECO:0007669"/>
    <property type="project" value="UniProtKB-KW"/>
</dbReference>
<name>A0ABV3L224_9RHOB</name>
<keyword evidence="2" id="KW-0503">Monooxygenase</keyword>
<dbReference type="Proteomes" id="UP001553161">
    <property type="component" value="Unassembled WGS sequence"/>
</dbReference>
<accession>A0ABV3L224</accession>
<dbReference type="InterPro" id="IPR011008">
    <property type="entry name" value="Dimeric_a/b-barrel"/>
</dbReference>
<dbReference type="Pfam" id="PF03992">
    <property type="entry name" value="ABM"/>
    <property type="match status" value="1"/>
</dbReference>
<proteinExistence type="predicted"/>
<gene>
    <name evidence="2" type="ORF">AB0T83_02210</name>
</gene>
<evidence type="ECO:0000313" key="2">
    <source>
        <dbReference type="EMBL" id="MEV8465595.1"/>
    </source>
</evidence>
<feature type="domain" description="ABM" evidence="1">
    <location>
        <begin position="27"/>
        <end position="84"/>
    </location>
</feature>
<evidence type="ECO:0000313" key="3">
    <source>
        <dbReference type="Proteomes" id="UP001553161"/>
    </source>
</evidence>
<sequence>MTVPVPPLTPPYHVVVFTSLLRAPDPAYEAMAQRMVALARDAPGFLGMDSARGTDGLGITVSYWTDEAAIAAWKADTRHLAAQRLGNADWYASYSLHVARVERAYSGPRDTETPAS</sequence>
<dbReference type="RefSeq" id="WP_366191173.1">
    <property type="nucleotide sequence ID" value="NZ_JBFBVU010000002.1"/>
</dbReference>
<protein>
    <submittedName>
        <fullName evidence="2">Antibiotic biosynthesis monooxygenase</fullName>
        <ecNumber evidence="2">1.14.-.-</ecNumber>
    </submittedName>
</protein>
<dbReference type="PANTHER" id="PTHR37811">
    <property type="entry name" value="BLL5343 PROTEIN"/>
    <property type="match status" value="1"/>
</dbReference>
<reference evidence="2 3" key="1">
    <citation type="submission" date="2024-07" db="EMBL/GenBank/DDBJ databases">
        <authorList>
            <person name="Kang M."/>
        </authorList>
    </citation>
    <scope>NUCLEOTIDE SEQUENCE [LARGE SCALE GENOMIC DNA]</scope>
    <source>
        <strain evidence="2 3">DFM31</strain>
    </source>
</reference>